<evidence type="ECO:0000313" key="2">
    <source>
        <dbReference type="Proteomes" id="UP000315751"/>
    </source>
</evidence>
<keyword evidence="2" id="KW-1185">Reference proteome</keyword>
<dbReference type="RefSeq" id="WP_145729094.1">
    <property type="nucleotide sequence ID" value="NZ_VITR01000001.1"/>
</dbReference>
<dbReference type="Proteomes" id="UP000315751">
    <property type="component" value="Unassembled WGS sequence"/>
</dbReference>
<accession>A0A560HJY8</accession>
<dbReference type="EMBL" id="VITR01000001">
    <property type="protein sequence ID" value="TWB45839.1"/>
    <property type="molecule type" value="Genomic_DNA"/>
</dbReference>
<evidence type="ECO:0000313" key="1">
    <source>
        <dbReference type="EMBL" id="TWB45839.1"/>
    </source>
</evidence>
<organism evidence="1 2">
    <name type="scientific">Nitrospirillum amazonense</name>
    <dbReference type="NCBI Taxonomy" id="28077"/>
    <lineage>
        <taxon>Bacteria</taxon>
        <taxon>Pseudomonadati</taxon>
        <taxon>Pseudomonadota</taxon>
        <taxon>Alphaproteobacteria</taxon>
        <taxon>Rhodospirillales</taxon>
        <taxon>Azospirillaceae</taxon>
        <taxon>Nitrospirillum</taxon>
    </lineage>
</organism>
<dbReference type="OrthoDB" id="9833682at2"/>
<proteinExistence type="predicted"/>
<name>A0A560HJY8_9PROT</name>
<gene>
    <name evidence="1" type="ORF">FBZ90_101174</name>
</gene>
<protein>
    <submittedName>
        <fullName evidence="1">Uncharacterized protein</fullName>
    </submittedName>
</protein>
<sequence>MVGYFAGIKELWKNLAGLDWDQQKTWFDAKGTHYAGRDCEVRRDLYCSQSASLGILPRLFVIREILCETEENTVKGFLKEYGRRRKTRPSSGFPTPLTFGRNFHIYGARDPLQGRTLRNPAFAEFLAEWLADSLKAKGRQRDLAEHLFTRPFDGPHALDEFAEWIISGFVVRSATGFLPKGLTFYPSEDRDPKLVEIRSAIYGEIAAQSMFINVHQEGMPNGLTALAANIIKYIPDNSDIKVLYIPLRGIGENYIAPSYTQILSYICAFFNGEAVEKVQEDLPEHRIDEAIQHIRHRMLDTPALIVLDGYYQRQSAFPALDMMIRDDHVLELIARLLDPPLTHIVPPKDVSNYKRNKIVLLSNSKVTGIGNSVHFEIPRPDPNNMTDILGSYKLDQRDKIEDILKKLPELRQARSESALFLLDSFITIGEQAAERRGTAGKGKGQFGLLAGRLAKQGRAAEDKRPAAVLEAVANALLDAIEANFPEWADVLLLIALAPDGLRPDTLSRVIDAAHSTRDPKQKPACLLSAKVGHGTLDEVKKYCSSFVTARRSDRVLGLDDYPHPWEFSVTKASFAGQTKPPTIAFDFSVLEMRDFILNRITSAAFTTRIQPLLRLMAEETLRQSTISFRHHDDMSSARNLRRVFSTLYYGFLSLPITKEGKLEKNGRLKSTEFGIPEDPPEAWDWLYMFLYRRIIEQPPAWNLSRFFGLDLLKEGVLEIANRPWEAWPASVAQPSGKAALAGIIGNQTGDRRRKKIAIDYHMSLSQVAYALGKMSVAHSALDLAEELEGRAGLAINSQPGSARLAKKRLDLALLGNDFQAATDIEDWLKKRFRDECPEVGVYLAKISADLLGLIGEYNFTPVIHLQSASEAITQLQAVFGGDRHDEVSQICGLLFRIGERYAIEGDLANAEARVRELRSLRAKERFDEKSYDNVKILLSTSMSYFRLAESLRLRIFSDDPIGFHFFASGHSARQMIRVGLKLEQLSRRTVDEAEPHGFFARRSRHMANVISRHLFRYPRERASMLIIEASISRLLSIGNQRREGLESARVFLNHAEPIVAGLGRTARVRMRFVLERIKIHRRLAGIVEDKAESQIFLNFATEDLALLMQLNKGSDLNLWTKLVEIQQESIERTRQNRRLK</sequence>
<comment type="caution">
    <text evidence="1">The sequence shown here is derived from an EMBL/GenBank/DDBJ whole genome shotgun (WGS) entry which is preliminary data.</text>
</comment>
<dbReference type="AlphaFoldDB" id="A0A560HJY8"/>
<reference evidence="1 2" key="1">
    <citation type="submission" date="2019-06" db="EMBL/GenBank/DDBJ databases">
        <title>Genomic Encyclopedia of Type Strains, Phase IV (KMG-V): Genome sequencing to study the core and pangenomes of soil and plant-associated prokaryotes.</title>
        <authorList>
            <person name="Whitman W."/>
        </authorList>
    </citation>
    <scope>NUCLEOTIDE SEQUENCE [LARGE SCALE GENOMIC DNA]</scope>
    <source>
        <strain evidence="1 2">BR 11622</strain>
    </source>
</reference>